<evidence type="ECO:0000313" key="1">
    <source>
        <dbReference type="EMBL" id="GIX79760.1"/>
    </source>
</evidence>
<organism evidence="1 2">
    <name type="scientific">Caerostris extrusa</name>
    <name type="common">Bark spider</name>
    <name type="synonym">Caerostris bankana</name>
    <dbReference type="NCBI Taxonomy" id="172846"/>
    <lineage>
        <taxon>Eukaryota</taxon>
        <taxon>Metazoa</taxon>
        <taxon>Ecdysozoa</taxon>
        <taxon>Arthropoda</taxon>
        <taxon>Chelicerata</taxon>
        <taxon>Arachnida</taxon>
        <taxon>Araneae</taxon>
        <taxon>Araneomorphae</taxon>
        <taxon>Entelegynae</taxon>
        <taxon>Araneoidea</taxon>
        <taxon>Araneidae</taxon>
        <taxon>Caerostris</taxon>
    </lineage>
</organism>
<reference evidence="1 2" key="1">
    <citation type="submission" date="2021-06" db="EMBL/GenBank/DDBJ databases">
        <title>Caerostris extrusa draft genome.</title>
        <authorList>
            <person name="Kono N."/>
            <person name="Arakawa K."/>
        </authorList>
    </citation>
    <scope>NUCLEOTIDE SEQUENCE [LARGE SCALE GENOMIC DNA]</scope>
</reference>
<dbReference type="Proteomes" id="UP001054945">
    <property type="component" value="Unassembled WGS sequence"/>
</dbReference>
<dbReference type="EMBL" id="BPLR01020532">
    <property type="protein sequence ID" value="GIX79760.1"/>
    <property type="molecule type" value="Genomic_DNA"/>
</dbReference>
<evidence type="ECO:0000313" key="2">
    <source>
        <dbReference type="Proteomes" id="UP001054945"/>
    </source>
</evidence>
<dbReference type="AlphaFoldDB" id="A0AAV4N7G9"/>
<proteinExistence type="predicted"/>
<accession>A0AAV4N7G9</accession>
<keyword evidence="2" id="KW-1185">Reference proteome</keyword>
<gene>
    <name evidence="1" type="ORF">CEXT_734051</name>
</gene>
<name>A0AAV4N7G9_CAEEX</name>
<protein>
    <submittedName>
        <fullName evidence="1">Uncharacterized protein</fullName>
    </submittedName>
</protein>
<comment type="caution">
    <text evidence="1">The sequence shown here is derived from an EMBL/GenBank/DDBJ whole genome shotgun (WGS) entry which is preliminary data.</text>
</comment>
<sequence length="73" mass="7995">MDEEAIHVSGAFRQTRLCCWKRACCMGLACTNSRMSTPADVGHTPIFQLSMDTTTKRVGHSTSMCTMVAQAQP</sequence>